<reference evidence="1 2" key="1">
    <citation type="submission" date="2017-12" db="EMBL/GenBank/DDBJ databases">
        <title>Pharmacopeia of the Arctic Ocean.</title>
        <authorList>
            <person name="Collins E."/>
            <person name="Ducluzeau A.-L."/>
        </authorList>
    </citation>
    <scope>NUCLEOTIDE SEQUENCE [LARGE SCALE GENOMIC DNA]</scope>
    <source>
        <strain evidence="1 2">DSM 23325</strain>
    </source>
</reference>
<keyword evidence="2" id="KW-1185">Reference proteome</keyword>
<sequence>MHGRQWSPRTDLASPGSTVAPAAATRVGFVTERRIDALCNAYVDDFCALDPLTATSIGVAGHEHEMTDYSPAGFDAREALAREAVAAVEAATPVDDREAAARDAFLERTRLEIELEEAGVNRSRMSVLWSPLHEIRGVFDLMPTEGEAAVAAIAARLAAVPSALEGLRVTLSDEARKGHVVAARQYAEVAEQVRRWTGQTGEAGDFYLGLVDRLDGGDPTHLRALAGAASAATASFGLFLCDELEPQGKDKEGVGREVYALASRYFLGAEVDLDETYAWGWTELQRLSDLMHATADRILPGADVDGAVAHLDADPARVVHGREAFRDWMQALADRTLAEMADVHFDIPEPIRRIECMLAPTNDGGIYYTGPSEDFERPGRMWWSVPDGIEAFHPWREVTTVFHEGVPGHHLQVAQTAYRSDTLNRWQRLMCWCSGHGEGWALYAERLMEELGFLDDPADLLGMLDGQSLRATRVIVDIGMHLELEIPADNRLGAGGTAFHPGETWTPELGLEFMRLHCRMDDEFIQFEVKRYLGLPGQAPSYKVGERIWLDARASVQERQGDDFDLKAFHRDALDLGSLGLDPLRAALERL</sequence>
<name>A0ABX4R0G4_9ACTN</name>
<evidence type="ECO:0000313" key="1">
    <source>
        <dbReference type="EMBL" id="PKH43428.1"/>
    </source>
</evidence>
<accession>A0ABX4R0G4</accession>
<proteinExistence type="predicted"/>
<dbReference type="PANTHER" id="PTHR33361">
    <property type="entry name" value="GLR0591 PROTEIN"/>
    <property type="match status" value="1"/>
</dbReference>
<evidence type="ECO:0000313" key="2">
    <source>
        <dbReference type="Proteomes" id="UP000233565"/>
    </source>
</evidence>
<dbReference type="Pfam" id="PF05960">
    <property type="entry name" value="DUF885"/>
    <property type="match status" value="1"/>
</dbReference>
<protein>
    <submittedName>
        <fullName evidence="1">DUF885 domain-containing protein</fullName>
    </submittedName>
</protein>
<dbReference type="InterPro" id="IPR010281">
    <property type="entry name" value="DUF885"/>
</dbReference>
<dbReference type="PANTHER" id="PTHR33361:SF2">
    <property type="entry name" value="DUF885 DOMAIN-CONTAINING PROTEIN"/>
    <property type="match status" value="1"/>
</dbReference>
<dbReference type="EMBL" id="PJBV01000011">
    <property type="protein sequence ID" value="PKH43428.1"/>
    <property type="molecule type" value="Genomic_DNA"/>
</dbReference>
<dbReference type="Proteomes" id="UP000233565">
    <property type="component" value="Unassembled WGS sequence"/>
</dbReference>
<organism evidence="1 2">
    <name type="scientific">Nocardioides alpinus</name>
    <dbReference type="NCBI Taxonomy" id="748909"/>
    <lineage>
        <taxon>Bacteria</taxon>
        <taxon>Bacillati</taxon>
        <taxon>Actinomycetota</taxon>
        <taxon>Actinomycetes</taxon>
        <taxon>Propionibacteriales</taxon>
        <taxon>Nocardioidaceae</taxon>
        <taxon>Nocardioides</taxon>
    </lineage>
</organism>
<comment type="caution">
    <text evidence="1">The sequence shown here is derived from an EMBL/GenBank/DDBJ whole genome shotgun (WGS) entry which is preliminary data.</text>
</comment>
<gene>
    <name evidence="1" type="ORF">CXG46_02890</name>
</gene>